<dbReference type="GO" id="GO:0046486">
    <property type="term" value="P:glycerolipid metabolic process"/>
    <property type="evidence" value="ECO:0007669"/>
    <property type="project" value="UniProtKB-ARBA"/>
</dbReference>
<dbReference type="STRING" id="1160497.A0A1L9VPV6"/>
<feature type="short sequence motif" description="GXGXXG" evidence="4">
    <location>
        <begin position="29"/>
        <end position="34"/>
    </location>
</feature>
<feature type="active site" description="Proton acceptor" evidence="4">
    <location>
        <position position="222"/>
    </location>
</feature>
<accession>A0A1L9VPV6</accession>
<gene>
    <name evidence="6" type="ORF">ASPGLDRAFT_56508</name>
</gene>
<feature type="domain" description="PNPLA" evidence="5">
    <location>
        <begin position="25"/>
        <end position="235"/>
    </location>
</feature>
<name>A0A1L9VPV6_ASPGL</name>
<dbReference type="InterPro" id="IPR002641">
    <property type="entry name" value="PNPLA_dom"/>
</dbReference>
<feature type="short sequence motif" description="GXSXG" evidence="4">
    <location>
        <begin position="66"/>
        <end position="70"/>
    </location>
</feature>
<evidence type="ECO:0000259" key="5">
    <source>
        <dbReference type="PROSITE" id="PS51635"/>
    </source>
</evidence>
<evidence type="ECO:0000256" key="2">
    <source>
        <dbReference type="ARBA" id="ARBA00022963"/>
    </source>
</evidence>
<evidence type="ECO:0000256" key="3">
    <source>
        <dbReference type="ARBA" id="ARBA00023098"/>
    </source>
</evidence>
<evidence type="ECO:0000313" key="6">
    <source>
        <dbReference type="EMBL" id="OJJ85945.1"/>
    </source>
</evidence>
<organism evidence="6 7">
    <name type="scientific">Aspergillus glaucus CBS 516.65</name>
    <dbReference type="NCBI Taxonomy" id="1160497"/>
    <lineage>
        <taxon>Eukaryota</taxon>
        <taxon>Fungi</taxon>
        <taxon>Dikarya</taxon>
        <taxon>Ascomycota</taxon>
        <taxon>Pezizomycotina</taxon>
        <taxon>Eurotiomycetes</taxon>
        <taxon>Eurotiomycetidae</taxon>
        <taxon>Eurotiales</taxon>
        <taxon>Aspergillaceae</taxon>
        <taxon>Aspergillus</taxon>
        <taxon>Aspergillus subgen. Aspergillus</taxon>
    </lineage>
</organism>
<dbReference type="PROSITE" id="PS51635">
    <property type="entry name" value="PNPLA"/>
    <property type="match status" value="1"/>
</dbReference>
<evidence type="ECO:0000313" key="7">
    <source>
        <dbReference type="Proteomes" id="UP000184300"/>
    </source>
</evidence>
<protein>
    <recommendedName>
        <fullName evidence="5">PNPLA domain-containing protein</fullName>
    </recommendedName>
</protein>
<dbReference type="Gene3D" id="3.40.1090.10">
    <property type="entry name" value="Cytosolic phospholipase A2 catalytic domain"/>
    <property type="match status" value="1"/>
</dbReference>
<dbReference type="PANTHER" id="PTHR24185:SF1">
    <property type="entry name" value="CALCIUM-INDEPENDENT PHOSPHOLIPASE A2-GAMMA"/>
    <property type="match status" value="1"/>
</dbReference>
<dbReference type="InterPro" id="IPR016035">
    <property type="entry name" value="Acyl_Trfase/lysoPLipase"/>
</dbReference>
<keyword evidence="2 4" id="KW-0442">Lipid degradation</keyword>
<dbReference type="GO" id="GO:0047499">
    <property type="term" value="F:calcium-independent phospholipase A2 activity"/>
    <property type="evidence" value="ECO:0007669"/>
    <property type="project" value="TreeGrafter"/>
</dbReference>
<dbReference type="Proteomes" id="UP000184300">
    <property type="component" value="Unassembled WGS sequence"/>
</dbReference>
<dbReference type="GO" id="GO:0016042">
    <property type="term" value="P:lipid catabolic process"/>
    <property type="evidence" value="ECO:0007669"/>
    <property type="project" value="UniProtKB-UniRule"/>
</dbReference>
<dbReference type="PANTHER" id="PTHR24185">
    <property type="entry name" value="CALCIUM-INDEPENDENT PHOSPHOLIPASE A2-GAMMA"/>
    <property type="match status" value="1"/>
</dbReference>
<feature type="short sequence motif" description="DGA/G" evidence="4">
    <location>
        <begin position="222"/>
        <end position="224"/>
    </location>
</feature>
<keyword evidence="7" id="KW-1185">Reference proteome</keyword>
<dbReference type="GeneID" id="34464461"/>
<keyword evidence="1 4" id="KW-0378">Hydrolase</keyword>
<sequence>MPWVSLGAFRADYYDYGRTHPLCVLAMDGGGVRGLSSFIPWKIFDKLEERLGERKKPCKIFNIIGGTSTGGLIAIMLGRLQMDVKDCITKYQKLIDIVFKKRSGTLGSIMDWITKKASFIWSGQIYDDEPLETETKKLVKSQLGNENAKLLEGEGNPGCKLFVVATRRDALNNHGPVFLRSYKHPHDSRGLSNVKLWQAARATSAGPAYFSSVKVGDYELVDGGYGQKYLASMAWAVEANCFLSIGTGIGSNQALTDPRKAPGQAISAITAAATNSGIAHLLFRTLIDAFAPNSGKPKYWRLNVNKPIRKVIYIEFSEIKKSIN</sequence>
<reference evidence="7" key="1">
    <citation type="journal article" date="2017" name="Genome Biol.">
        <title>Comparative genomics reveals high biological diversity and specific adaptations in the industrially and medically important fungal genus Aspergillus.</title>
        <authorList>
            <person name="de Vries R.P."/>
            <person name="Riley R."/>
            <person name="Wiebenga A."/>
            <person name="Aguilar-Osorio G."/>
            <person name="Amillis S."/>
            <person name="Uchima C.A."/>
            <person name="Anderluh G."/>
            <person name="Asadollahi M."/>
            <person name="Askin M."/>
            <person name="Barry K."/>
            <person name="Battaglia E."/>
            <person name="Bayram O."/>
            <person name="Benocci T."/>
            <person name="Braus-Stromeyer S.A."/>
            <person name="Caldana C."/>
            <person name="Canovas D."/>
            <person name="Cerqueira G.C."/>
            <person name="Chen F."/>
            <person name="Chen W."/>
            <person name="Choi C."/>
            <person name="Clum A."/>
            <person name="Dos Santos R.A."/>
            <person name="Damasio A.R."/>
            <person name="Diallinas G."/>
            <person name="Emri T."/>
            <person name="Fekete E."/>
            <person name="Flipphi M."/>
            <person name="Freyberg S."/>
            <person name="Gallo A."/>
            <person name="Gournas C."/>
            <person name="Habgood R."/>
            <person name="Hainaut M."/>
            <person name="Harispe M.L."/>
            <person name="Henrissat B."/>
            <person name="Hilden K.S."/>
            <person name="Hope R."/>
            <person name="Hossain A."/>
            <person name="Karabika E."/>
            <person name="Karaffa L."/>
            <person name="Karanyi Z."/>
            <person name="Krasevec N."/>
            <person name="Kuo A."/>
            <person name="Kusch H."/>
            <person name="LaButti K."/>
            <person name="Lagendijk E.L."/>
            <person name="Lapidus A."/>
            <person name="Levasseur A."/>
            <person name="Lindquist E."/>
            <person name="Lipzen A."/>
            <person name="Logrieco A.F."/>
            <person name="MacCabe A."/>
            <person name="Maekelae M.R."/>
            <person name="Malavazi I."/>
            <person name="Melin P."/>
            <person name="Meyer V."/>
            <person name="Mielnichuk N."/>
            <person name="Miskei M."/>
            <person name="Molnar A.P."/>
            <person name="Mule G."/>
            <person name="Ngan C.Y."/>
            <person name="Orejas M."/>
            <person name="Orosz E."/>
            <person name="Ouedraogo J.P."/>
            <person name="Overkamp K.M."/>
            <person name="Park H.-S."/>
            <person name="Perrone G."/>
            <person name="Piumi F."/>
            <person name="Punt P.J."/>
            <person name="Ram A.F."/>
            <person name="Ramon A."/>
            <person name="Rauscher S."/>
            <person name="Record E."/>
            <person name="Riano-Pachon D.M."/>
            <person name="Robert V."/>
            <person name="Roehrig J."/>
            <person name="Ruller R."/>
            <person name="Salamov A."/>
            <person name="Salih N.S."/>
            <person name="Samson R.A."/>
            <person name="Sandor E."/>
            <person name="Sanguinetti M."/>
            <person name="Schuetze T."/>
            <person name="Sepcic K."/>
            <person name="Shelest E."/>
            <person name="Sherlock G."/>
            <person name="Sophianopoulou V."/>
            <person name="Squina F.M."/>
            <person name="Sun H."/>
            <person name="Susca A."/>
            <person name="Todd R.B."/>
            <person name="Tsang A."/>
            <person name="Unkles S.E."/>
            <person name="van de Wiele N."/>
            <person name="van Rossen-Uffink D."/>
            <person name="Oliveira J.V."/>
            <person name="Vesth T.C."/>
            <person name="Visser J."/>
            <person name="Yu J.-H."/>
            <person name="Zhou M."/>
            <person name="Andersen M.R."/>
            <person name="Archer D.B."/>
            <person name="Baker S.E."/>
            <person name="Benoit I."/>
            <person name="Brakhage A.A."/>
            <person name="Braus G.H."/>
            <person name="Fischer R."/>
            <person name="Frisvad J.C."/>
            <person name="Goldman G.H."/>
            <person name="Houbraken J."/>
            <person name="Oakley B."/>
            <person name="Pocsi I."/>
            <person name="Scazzocchio C."/>
            <person name="Seiboth B."/>
            <person name="vanKuyk P.A."/>
            <person name="Wortman J."/>
            <person name="Dyer P.S."/>
            <person name="Grigoriev I.V."/>
        </authorList>
    </citation>
    <scope>NUCLEOTIDE SEQUENCE [LARGE SCALE GENOMIC DNA]</scope>
    <source>
        <strain evidence="7">CBS 516.65</strain>
    </source>
</reference>
<dbReference type="SUPFAM" id="SSF52151">
    <property type="entry name" value="FabD/lysophospholipase-like"/>
    <property type="match status" value="1"/>
</dbReference>
<evidence type="ECO:0000256" key="1">
    <source>
        <dbReference type="ARBA" id="ARBA00022801"/>
    </source>
</evidence>
<dbReference type="RefSeq" id="XP_022402639.1">
    <property type="nucleotide sequence ID" value="XM_022548200.1"/>
</dbReference>
<dbReference type="Pfam" id="PF01734">
    <property type="entry name" value="Patatin"/>
    <property type="match status" value="1"/>
</dbReference>
<dbReference type="EMBL" id="KV878893">
    <property type="protein sequence ID" value="OJJ85945.1"/>
    <property type="molecule type" value="Genomic_DNA"/>
</dbReference>
<proteinExistence type="predicted"/>
<dbReference type="GO" id="GO:0016020">
    <property type="term" value="C:membrane"/>
    <property type="evidence" value="ECO:0007669"/>
    <property type="project" value="TreeGrafter"/>
</dbReference>
<evidence type="ECO:0000256" key="4">
    <source>
        <dbReference type="PROSITE-ProRule" id="PRU01161"/>
    </source>
</evidence>
<keyword evidence="3 4" id="KW-0443">Lipid metabolism</keyword>
<dbReference type="VEuPathDB" id="FungiDB:ASPGLDRAFT_56508"/>
<dbReference type="GO" id="GO:0019369">
    <property type="term" value="P:arachidonate metabolic process"/>
    <property type="evidence" value="ECO:0007669"/>
    <property type="project" value="TreeGrafter"/>
</dbReference>
<dbReference type="OrthoDB" id="1658288at2759"/>
<feature type="active site" description="Nucleophile" evidence="4">
    <location>
        <position position="68"/>
    </location>
</feature>
<dbReference type="AlphaFoldDB" id="A0A1L9VPV6"/>